<dbReference type="GO" id="GO:0030091">
    <property type="term" value="P:protein repair"/>
    <property type="evidence" value="ECO:0007669"/>
    <property type="project" value="TreeGrafter"/>
</dbReference>
<evidence type="ECO:0000256" key="5">
    <source>
        <dbReference type="ARBA" id="ARBA00048488"/>
    </source>
</evidence>
<keyword evidence="7" id="KW-1185">Reference proteome</keyword>
<evidence type="ECO:0000256" key="3">
    <source>
        <dbReference type="ARBA" id="ARBA00022723"/>
    </source>
</evidence>
<evidence type="ECO:0000256" key="1">
    <source>
        <dbReference type="ARBA" id="ARBA00001947"/>
    </source>
</evidence>
<proteinExistence type="predicted"/>
<evidence type="ECO:0000313" key="7">
    <source>
        <dbReference type="Proteomes" id="UP000694395"/>
    </source>
</evidence>
<protein>
    <recommendedName>
        <fullName evidence="2">peptide-methionine (R)-S-oxide reductase</fullName>
        <ecNumber evidence="2">1.8.4.12</ecNumber>
    </recommendedName>
</protein>
<comment type="cofactor">
    <cofactor evidence="1">
        <name>Zn(2+)</name>
        <dbReference type="ChEBI" id="CHEBI:29105"/>
    </cofactor>
</comment>
<dbReference type="GO" id="GO:0046872">
    <property type="term" value="F:metal ion binding"/>
    <property type="evidence" value="ECO:0007669"/>
    <property type="project" value="UniProtKB-KW"/>
</dbReference>
<dbReference type="PANTHER" id="PTHR46755">
    <property type="entry name" value="METHIONINE-R-SULFOXIDE REDUCTASE B1"/>
    <property type="match status" value="1"/>
</dbReference>
<evidence type="ECO:0000256" key="2">
    <source>
        <dbReference type="ARBA" id="ARBA00012499"/>
    </source>
</evidence>
<dbReference type="PANTHER" id="PTHR46755:SF5">
    <property type="entry name" value="METHIONINE-R-SULFOXIDE REDUCTASE B1"/>
    <property type="match status" value="1"/>
</dbReference>
<dbReference type="InterPro" id="IPR011057">
    <property type="entry name" value="Mss4-like_sf"/>
</dbReference>
<keyword evidence="4" id="KW-0862">Zinc</keyword>
<dbReference type="AlphaFoldDB" id="A0A8C7QUD5"/>
<reference evidence="6" key="3">
    <citation type="submission" date="2025-09" db="UniProtKB">
        <authorList>
            <consortium name="Ensembl"/>
        </authorList>
    </citation>
    <scope>IDENTIFICATION</scope>
</reference>
<comment type="catalytic activity">
    <reaction evidence="5">
        <text>L-methionyl-[protein] + [thioredoxin]-disulfide + H2O = L-methionyl-(R)-S-oxide-[protein] + [thioredoxin]-dithiol</text>
        <dbReference type="Rhea" id="RHEA:24164"/>
        <dbReference type="Rhea" id="RHEA-COMP:10698"/>
        <dbReference type="Rhea" id="RHEA-COMP:10700"/>
        <dbReference type="Rhea" id="RHEA-COMP:12313"/>
        <dbReference type="Rhea" id="RHEA-COMP:12314"/>
        <dbReference type="ChEBI" id="CHEBI:15377"/>
        <dbReference type="ChEBI" id="CHEBI:16044"/>
        <dbReference type="ChEBI" id="CHEBI:29950"/>
        <dbReference type="ChEBI" id="CHEBI:45764"/>
        <dbReference type="ChEBI" id="CHEBI:50058"/>
        <dbReference type="EC" id="1.8.4.12"/>
    </reaction>
</comment>
<keyword evidence="3" id="KW-0479">Metal-binding</keyword>
<reference evidence="6" key="2">
    <citation type="submission" date="2025-08" db="UniProtKB">
        <authorList>
            <consortium name="Ensembl"/>
        </authorList>
    </citation>
    <scope>IDENTIFICATION</scope>
</reference>
<sequence>LAKTTTRVTVPIHVELTVCSEWGYELFSSMSKIEHSSTWPAFSQTIHQDSVSKSHGNWGPVKVSVVWKWTGS</sequence>
<reference evidence="6" key="1">
    <citation type="submission" date="2020-07" db="EMBL/GenBank/DDBJ databases">
        <title>A long reads based de novo assembly of the rainbow trout Arlee double haploid line genome.</title>
        <authorList>
            <person name="Gao G."/>
            <person name="Palti Y."/>
        </authorList>
    </citation>
    <scope>NUCLEOTIDE SEQUENCE [LARGE SCALE GENOMIC DNA]</scope>
</reference>
<dbReference type="InterPro" id="IPR052150">
    <property type="entry name" value="MsrB_Met_sulfoxide_reductase"/>
</dbReference>
<dbReference type="Proteomes" id="UP000694395">
    <property type="component" value="Chromosome 13"/>
</dbReference>
<dbReference type="Ensembl" id="ENSOMYT00000044867.2">
    <property type="protein sequence ID" value="ENSOMYP00000041107.2"/>
    <property type="gene ID" value="ENSOMYG00000019016.2"/>
</dbReference>
<evidence type="ECO:0000313" key="6">
    <source>
        <dbReference type="Ensembl" id="ENSOMYP00000041107.2"/>
    </source>
</evidence>
<dbReference type="GO" id="GO:0005634">
    <property type="term" value="C:nucleus"/>
    <property type="evidence" value="ECO:0007669"/>
    <property type="project" value="TreeGrafter"/>
</dbReference>
<name>A0A8C7QUD5_ONCMY</name>
<dbReference type="EC" id="1.8.4.12" evidence="2"/>
<organism evidence="6 7">
    <name type="scientific">Oncorhynchus mykiss</name>
    <name type="common">Rainbow trout</name>
    <name type="synonym">Salmo gairdneri</name>
    <dbReference type="NCBI Taxonomy" id="8022"/>
    <lineage>
        <taxon>Eukaryota</taxon>
        <taxon>Metazoa</taxon>
        <taxon>Chordata</taxon>
        <taxon>Craniata</taxon>
        <taxon>Vertebrata</taxon>
        <taxon>Euteleostomi</taxon>
        <taxon>Actinopterygii</taxon>
        <taxon>Neopterygii</taxon>
        <taxon>Teleostei</taxon>
        <taxon>Protacanthopterygii</taxon>
        <taxon>Salmoniformes</taxon>
        <taxon>Salmonidae</taxon>
        <taxon>Salmoninae</taxon>
        <taxon>Oncorhynchus</taxon>
    </lineage>
</organism>
<evidence type="ECO:0000256" key="4">
    <source>
        <dbReference type="ARBA" id="ARBA00022833"/>
    </source>
</evidence>
<accession>A0A8C7QUD5</accession>
<dbReference type="GO" id="GO:0033743">
    <property type="term" value="F:peptide-methionine (R)-S-oxide reductase activity"/>
    <property type="evidence" value="ECO:0007669"/>
    <property type="project" value="UniProtKB-EC"/>
</dbReference>
<dbReference type="Gene3D" id="2.170.150.20">
    <property type="entry name" value="Peptide methionine sulfoxide reductase"/>
    <property type="match status" value="1"/>
</dbReference>
<dbReference type="GeneTree" id="ENSGT01000000216867"/>
<dbReference type="SUPFAM" id="SSF51316">
    <property type="entry name" value="Mss4-like"/>
    <property type="match status" value="1"/>
</dbReference>